<sequence length="185" mass="21711">MMEQFEPAKFNVGDIVVSKHYPNTDLVIELVRIHKSGGVPVYLTSLAIDGDLDDIYFEDELCHKEDIQNPNLEIGAIAKVTGLKGEYQIYQHLGYKSKHQEHEYLLAKRNKNNELQFIQILETDILVIEKLTKDQYLQGLEDRINTYLDLYNLFKDKKYLRRVKRLDHFYKKARNHKQSNKNGGI</sequence>
<evidence type="ECO:0000313" key="1">
    <source>
        <dbReference type="EMBL" id="SHE65833.1"/>
    </source>
</evidence>
<gene>
    <name evidence="1" type="ORF">SAMN05444392_102258</name>
</gene>
<name>A0A1M4VAB9_9BACL</name>
<protein>
    <submittedName>
        <fullName evidence="1">Uncharacterized protein</fullName>
    </submittedName>
</protein>
<keyword evidence="2" id="KW-1185">Reference proteome</keyword>
<reference evidence="1 2" key="1">
    <citation type="submission" date="2016-11" db="EMBL/GenBank/DDBJ databases">
        <authorList>
            <person name="Jaros S."/>
            <person name="Januszkiewicz K."/>
            <person name="Wedrychowicz H."/>
        </authorList>
    </citation>
    <scope>NUCLEOTIDE SEQUENCE [LARGE SCALE GENOMIC DNA]</scope>
    <source>
        <strain evidence="1 2">DSM 44666</strain>
    </source>
</reference>
<organism evidence="1 2">
    <name type="scientific">Seinonella peptonophila</name>
    <dbReference type="NCBI Taxonomy" id="112248"/>
    <lineage>
        <taxon>Bacteria</taxon>
        <taxon>Bacillati</taxon>
        <taxon>Bacillota</taxon>
        <taxon>Bacilli</taxon>
        <taxon>Bacillales</taxon>
        <taxon>Thermoactinomycetaceae</taxon>
        <taxon>Seinonella</taxon>
    </lineage>
</organism>
<dbReference type="EMBL" id="FQVL01000002">
    <property type="protein sequence ID" value="SHE65833.1"/>
    <property type="molecule type" value="Genomic_DNA"/>
</dbReference>
<evidence type="ECO:0000313" key="2">
    <source>
        <dbReference type="Proteomes" id="UP000184476"/>
    </source>
</evidence>
<proteinExistence type="predicted"/>
<dbReference type="Proteomes" id="UP000184476">
    <property type="component" value="Unassembled WGS sequence"/>
</dbReference>
<dbReference type="STRING" id="112248.SAMN05444392_102258"/>
<accession>A0A1M4VAB9</accession>
<dbReference type="RefSeq" id="WP_073153622.1">
    <property type="nucleotide sequence ID" value="NZ_FQVL01000002.1"/>
</dbReference>
<dbReference type="AlphaFoldDB" id="A0A1M4VAB9"/>